<feature type="region of interest" description="Disordered" evidence="7">
    <location>
        <begin position="70"/>
        <end position="123"/>
    </location>
</feature>
<dbReference type="GO" id="GO:0030182">
    <property type="term" value="P:neuron differentiation"/>
    <property type="evidence" value="ECO:0007669"/>
    <property type="project" value="TreeGrafter"/>
</dbReference>
<evidence type="ECO:0000256" key="2">
    <source>
        <dbReference type="ARBA" id="ARBA00023125"/>
    </source>
</evidence>
<reference evidence="10" key="1">
    <citation type="submission" date="2013-09" db="EMBL/GenBank/DDBJ databases">
        <title>The Genome Sequence of Anopheles maculatus species B.</title>
        <authorList>
            <consortium name="The Broad Institute Genomics Platform"/>
            <person name="Neafsey D.E."/>
            <person name="Besansky N."/>
            <person name="Howell P."/>
            <person name="Walton C."/>
            <person name="Young S.K."/>
            <person name="Zeng Q."/>
            <person name="Gargeya S."/>
            <person name="Fitzgerald M."/>
            <person name="Haas B."/>
            <person name="Abouelleil A."/>
            <person name="Allen A.W."/>
            <person name="Alvarado L."/>
            <person name="Arachchi H.M."/>
            <person name="Berlin A.M."/>
            <person name="Chapman S.B."/>
            <person name="Gainer-Dewar J."/>
            <person name="Goldberg J."/>
            <person name="Griggs A."/>
            <person name="Gujja S."/>
            <person name="Hansen M."/>
            <person name="Howarth C."/>
            <person name="Imamovic A."/>
            <person name="Ireland A."/>
            <person name="Larimer J."/>
            <person name="McCowan C."/>
            <person name="Murphy C."/>
            <person name="Pearson M."/>
            <person name="Poon T.W."/>
            <person name="Priest M."/>
            <person name="Roberts A."/>
            <person name="Saif S."/>
            <person name="Shea T."/>
            <person name="Sisk P."/>
            <person name="Sykes S."/>
            <person name="Wortman J."/>
            <person name="Nusbaum C."/>
            <person name="Birren B."/>
        </authorList>
    </citation>
    <scope>NUCLEOTIDE SEQUENCE [LARGE SCALE GENOMIC DNA]</scope>
    <source>
        <strain evidence="10">maculatus3</strain>
    </source>
</reference>
<evidence type="ECO:0000256" key="6">
    <source>
        <dbReference type="RuleBase" id="RU000682"/>
    </source>
</evidence>
<keyword evidence="4 5" id="KW-0539">Nucleus</keyword>
<organism evidence="9 10">
    <name type="scientific">Anopheles maculatus</name>
    <dbReference type="NCBI Taxonomy" id="74869"/>
    <lineage>
        <taxon>Eukaryota</taxon>
        <taxon>Metazoa</taxon>
        <taxon>Ecdysozoa</taxon>
        <taxon>Arthropoda</taxon>
        <taxon>Hexapoda</taxon>
        <taxon>Insecta</taxon>
        <taxon>Pterygota</taxon>
        <taxon>Neoptera</taxon>
        <taxon>Endopterygota</taxon>
        <taxon>Diptera</taxon>
        <taxon>Nematocera</taxon>
        <taxon>Culicoidea</taxon>
        <taxon>Culicidae</taxon>
        <taxon>Anophelinae</taxon>
        <taxon>Anopheles</taxon>
        <taxon>Anopheles maculatus group</taxon>
    </lineage>
</organism>
<dbReference type="AlphaFoldDB" id="A0A182SUA5"/>
<evidence type="ECO:0000313" key="10">
    <source>
        <dbReference type="Proteomes" id="UP000075901"/>
    </source>
</evidence>
<dbReference type="InterPro" id="IPR009057">
    <property type="entry name" value="Homeodomain-like_sf"/>
</dbReference>
<name>A0A182SUA5_9DIPT</name>
<dbReference type="SMART" id="SM00389">
    <property type="entry name" value="HOX"/>
    <property type="match status" value="1"/>
</dbReference>
<dbReference type="CDD" id="cd00086">
    <property type="entry name" value="homeodomain"/>
    <property type="match status" value="1"/>
</dbReference>
<dbReference type="PANTHER" id="PTHR24208">
    <property type="entry name" value="LIM/HOMEOBOX PROTEIN LHX"/>
    <property type="match status" value="1"/>
</dbReference>
<keyword evidence="3 5" id="KW-0371">Homeobox</keyword>
<dbReference type="InterPro" id="IPR017970">
    <property type="entry name" value="Homeobox_CS"/>
</dbReference>
<keyword evidence="2 5" id="KW-0238">DNA-binding</keyword>
<evidence type="ECO:0000313" key="9">
    <source>
        <dbReference type="EnsemblMetazoa" id="AMAM013559-PA"/>
    </source>
</evidence>
<comment type="subcellular location">
    <subcellularLocation>
        <location evidence="1 5 6">Nucleus</location>
    </subcellularLocation>
</comment>
<dbReference type="InterPro" id="IPR001356">
    <property type="entry name" value="HD"/>
</dbReference>
<dbReference type="Gene3D" id="1.10.10.60">
    <property type="entry name" value="Homeodomain-like"/>
    <property type="match status" value="1"/>
</dbReference>
<dbReference type="GO" id="GO:0005634">
    <property type="term" value="C:nucleus"/>
    <property type="evidence" value="ECO:0007669"/>
    <property type="project" value="UniProtKB-SubCell"/>
</dbReference>
<evidence type="ECO:0000256" key="1">
    <source>
        <dbReference type="ARBA" id="ARBA00004123"/>
    </source>
</evidence>
<sequence length="283" mass="32075">MFQTRIDGRRGPKRPRTILTTQQRRAFKASFDISPKPCRKIREGLAKDTGLSIRIVQVWFQNQRAKMKKIQKKQLKEGGKSSHHAGVGGNATSNKNHNGNNGKGNDSQEELSDNESAGVGGKLSLRIKDENSRKYELFRSAPESVPEEVNFSHRQLSKLVCRIRRKANTNSFKGFRQVMGVESQFRMLQEKSPILLALQTPFGDVVLLEFVSSSNASLCVRSIYHICIFTLPFSLHLFIHPSSGNFPRELPRAQQKTFPKSRHIFQTPTTVSHFRTNVDKEIG</sequence>
<dbReference type="PANTHER" id="PTHR24208:SF175">
    <property type="entry name" value="FI06571P"/>
    <property type="match status" value="1"/>
</dbReference>
<evidence type="ECO:0000256" key="4">
    <source>
        <dbReference type="ARBA" id="ARBA00023242"/>
    </source>
</evidence>
<feature type="DNA-binding region" description="Homeobox" evidence="5">
    <location>
        <begin position="12"/>
        <end position="71"/>
    </location>
</feature>
<dbReference type="FunFam" id="1.10.10.60:FF:000227">
    <property type="entry name" value="LIM homeobox transcription factor"/>
    <property type="match status" value="1"/>
</dbReference>
<proteinExistence type="predicted"/>
<dbReference type="VEuPathDB" id="VectorBase:AMAM013559"/>
<feature type="domain" description="Homeobox" evidence="8">
    <location>
        <begin position="10"/>
        <end position="70"/>
    </location>
</feature>
<dbReference type="InterPro" id="IPR050453">
    <property type="entry name" value="LIM_Homeobox_TF"/>
</dbReference>
<evidence type="ECO:0000256" key="3">
    <source>
        <dbReference type="ARBA" id="ARBA00023155"/>
    </source>
</evidence>
<dbReference type="GO" id="GO:0000977">
    <property type="term" value="F:RNA polymerase II transcription regulatory region sequence-specific DNA binding"/>
    <property type="evidence" value="ECO:0007669"/>
    <property type="project" value="TreeGrafter"/>
</dbReference>
<accession>A0A182SUA5</accession>
<reference evidence="9" key="2">
    <citation type="submission" date="2020-05" db="UniProtKB">
        <authorList>
            <consortium name="EnsemblMetazoa"/>
        </authorList>
    </citation>
    <scope>IDENTIFICATION</scope>
    <source>
        <strain evidence="9">maculatus3</strain>
    </source>
</reference>
<dbReference type="EnsemblMetazoa" id="AMAM013559-RA">
    <property type="protein sequence ID" value="AMAM013559-PA"/>
    <property type="gene ID" value="AMAM013559"/>
</dbReference>
<dbReference type="PROSITE" id="PS50071">
    <property type="entry name" value="HOMEOBOX_2"/>
    <property type="match status" value="1"/>
</dbReference>
<feature type="compositionally biased region" description="Low complexity" evidence="7">
    <location>
        <begin position="94"/>
        <end position="105"/>
    </location>
</feature>
<evidence type="ECO:0000259" key="8">
    <source>
        <dbReference type="PROSITE" id="PS50071"/>
    </source>
</evidence>
<dbReference type="SUPFAM" id="SSF46689">
    <property type="entry name" value="Homeodomain-like"/>
    <property type="match status" value="1"/>
</dbReference>
<protein>
    <recommendedName>
        <fullName evidence="8">Homeobox domain-containing protein</fullName>
    </recommendedName>
</protein>
<dbReference type="PROSITE" id="PS00027">
    <property type="entry name" value="HOMEOBOX_1"/>
    <property type="match status" value="1"/>
</dbReference>
<dbReference type="GO" id="GO:0000981">
    <property type="term" value="F:DNA-binding transcription factor activity, RNA polymerase II-specific"/>
    <property type="evidence" value="ECO:0007669"/>
    <property type="project" value="InterPro"/>
</dbReference>
<dbReference type="Pfam" id="PF00046">
    <property type="entry name" value="Homeodomain"/>
    <property type="match status" value="1"/>
</dbReference>
<keyword evidence="10" id="KW-1185">Reference proteome</keyword>
<evidence type="ECO:0000256" key="5">
    <source>
        <dbReference type="PROSITE-ProRule" id="PRU00108"/>
    </source>
</evidence>
<dbReference type="Proteomes" id="UP000075901">
    <property type="component" value="Unassembled WGS sequence"/>
</dbReference>
<evidence type="ECO:0000256" key="7">
    <source>
        <dbReference type="SAM" id="MobiDB-lite"/>
    </source>
</evidence>